<sequence length="193" mass="21844">MNDTPTPESKPEYRENPDPQHKRRLRVRIENAPGAFGWVHGTMQFNVDNTECLPPPKDNPGGHTSPVPMQMIPFELVRESDGEYVATVFTDGMIDEDYHGRGVCHWKLLNVQVQLKATGADSETLFMADMFGRELAAGEEKTIYYTKQSYPRHPETKLEKPFSSGQTDRSKMASYLTDDDTFTITLTTQEATP</sequence>
<accession>A0ABS9HTF6</accession>
<reference evidence="2" key="2">
    <citation type="submission" date="2022-01" db="EMBL/GenBank/DDBJ databases">
        <authorList>
            <person name="Zhou L.Y."/>
        </authorList>
    </citation>
    <scope>NUCLEOTIDE SEQUENCE</scope>
    <source>
        <strain evidence="2">TLK-CK17</strain>
    </source>
</reference>
<evidence type="ECO:0000313" key="3">
    <source>
        <dbReference type="Proteomes" id="UP001430796"/>
    </source>
</evidence>
<organism evidence="2 3">
    <name type="scientific">Marilutibacter chinensis</name>
    <dbReference type="NCBI Taxonomy" id="2912247"/>
    <lineage>
        <taxon>Bacteria</taxon>
        <taxon>Pseudomonadati</taxon>
        <taxon>Pseudomonadota</taxon>
        <taxon>Gammaproteobacteria</taxon>
        <taxon>Lysobacterales</taxon>
        <taxon>Lysobacteraceae</taxon>
        <taxon>Marilutibacter</taxon>
    </lineage>
</organism>
<gene>
    <name evidence="2" type="ORF">L3V18_07610</name>
</gene>
<feature type="compositionally biased region" description="Basic and acidic residues" evidence="1">
    <location>
        <begin position="9"/>
        <end position="20"/>
    </location>
</feature>
<evidence type="ECO:0000256" key="1">
    <source>
        <dbReference type="SAM" id="MobiDB-lite"/>
    </source>
</evidence>
<feature type="region of interest" description="Disordered" evidence="1">
    <location>
        <begin position="1"/>
        <end position="22"/>
    </location>
</feature>
<reference evidence="2" key="1">
    <citation type="submission" date="2022-01" db="EMBL/GenBank/DDBJ databases">
        <title>Lysobacter chinensis sp. nov., a bacterium isolated from cow dung compost.</title>
        <authorList>
            <person name="Liu Y."/>
        </authorList>
    </citation>
    <scope>NUCLEOTIDE SEQUENCE</scope>
    <source>
        <strain evidence="2">TLK-CK17</strain>
    </source>
</reference>
<dbReference type="Proteomes" id="UP001430796">
    <property type="component" value="Unassembled WGS sequence"/>
</dbReference>
<evidence type="ECO:0000313" key="2">
    <source>
        <dbReference type="EMBL" id="MCF7221655.1"/>
    </source>
</evidence>
<comment type="caution">
    <text evidence="2">The sequence shown here is derived from an EMBL/GenBank/DDBJ whole genome shotgun (WGS) entry which is preliminary data.</text>
</comment>
<dbReference type="RefSeq" id="WP_237054072.1">
    <property type="nucleotide sequence ID" value="NZ_JAKJPO010000003.1"/>
</dbReference>
<proteinExistence type="predicted"/>
<dbReference type="EMBL" id="JAKJPO010000003">
    <property type="protein sequence ID" value="MCF7221655.1"/>
    <property type="molecule type" value="Genomic_DNA"/>
</dbReference>
<keyword evidence="3" id="KW-1185">Reference proteome</keyword>
<protein>
    <submittedName>
        <fullName evidence="2">Uncharacterized protein</fullName>
    </submittedName>
</protein>
<name>A0ABS9HTF6_9GAMM</name>